<feature type="region of interest" description="Disordered" evidence="3">
    <location>
        <begin position="447"/>
        <end position="522"/>
    </location>
</feature>
<accession>A0A232LS43</accession>
<feature type="compositionally biased region" description="Polar residues" evidence="3">
    <location>
        <begin position="183"/>
        <end position="213"/>
    </location>
</feature>
<dbReference type="AlphaFoldDB" id="A0A232LS43"/>
<dbReference type="Gene3D" id="4.10.280.10">
    <property type="entry name" value="Helix-loop-helix DNA-binding domain"/>
    <property type="match status" value="1"/>
</dbReference>
<feature type="region of interest" description="Disordered" evidence="3">
    <location>
        <begin position="290"/>
        <end position="369"/>
    </location>
</feature>
<comment type="caution">
    <text evidence="5">The sequence shown here is derived from an EMBL/GenBank/DDBJ whole genome shotgun (WGS) entry which is preliminary data.</text>
</comment>
<dbReference type="GO" id="GO:0045944">
    <property type="term" value="P:positive regulation of transcription by RNA polymerase II"/>
    <property type="evidence" value="ECO:0007669"/>
    <property type="project" value="TreeGrafter"/>
</dbReference>
<evidence type="ECO:0000256" key="1">
    <source>
        <dbReference type="ARBA" id="ARBA00023125"/>
    </source>
</evidence>
<sequence>MESTVAHRPWEESTIGPQPLSSPQTLPSISTLTASMAGASVLPSEKSPGTSSINTLERDSGNWSMPQSQSTRVSPTWVVGDRHADCAGSSTYSNTTNGTGNYHSLSFITSSQQSPGRHSGSMSDRLPFNEQSTVSSPAAAQPSPGFNSTPQNSTLPSINQNFDAASQRGSVADPPESRRSSLDSRMNQGLSSLAINTTSPYHSTNASQSSIVSGLQRERGISSEYNQTNTYRGPRHAGNPLSPLGLRSGEHRTFVPGRTAPAISSNPRSEIYNAPVPTAGLAYAFPDPDVARSSSVSTSTDKASQSSFSRKGSVAESLGSGIFRDSRLPRGQQDLPQSVHHHSLQHKQVRGLMGDPESPNSTTPYSRTPELRVTHKLAERKRRSEMKDCFEMLRMRLPQSQNNKSSKWETLTRAIDYISSLEKTVNQFRRENSVLTTEVEDLRAELNQHQHQQQPNGQSRQQPIYDHPTGGPPQTNGQSQGSVFPNYSSGPSGAHEQARTLPPLMNGSIAPMQGVQYTEDRR</sequence>
<feature type="compositionally biased region" description="Low complexity" evidence="3">
    <location>
        <begin position="293"/>
        <end position="309"/>
    </location>
</feature>
<dbReference type="SMART" id="SM00353">
    <property type="entry name" value="HLH"/>
    <property type="match status" value="1"/>
</dbReference>
<dbReference type="GO" id="GO:0046983">
    <property type="term" value="F:protein dimerization activity"/>
    <property type="evidence" value="ECO:0007669"/>
    <property type="project" value="InterPro"/>
</dbReference>
<name>A0A232LS43_9EURO</name>
<feature type="compositionally biased region" description="Polar residues" evidence="3">
    <location>
        <begin position="472"/>
        <end position="491"/>
    </location>
</feature>
<gene>
    <name evidence="5" type="ORF">Egran_05253</name>
</gene>
<dbReference type="GO" id="GO:0090575">
    <property type="term" value="C:RNA polymerase II transcription regulator complex"/>
    <property type="evidence" value="ECO:0007669"/>
    <property type="project" value="TreeGrafter"/>
</dbReference>
<feature type="region of interest" description="Disordered" evidence="3">
    <location>
        <begin position="1"/>
        <end position="77"/>
    </location>
</feature>
<feature type="compositionally biased region" description="Polar residues" evidence="3">
    <location>
        <begin position="47"/>
        <end position="74"/>
    </location>
</feature>
<dbReference type="PROSITE" id="PS50888">
    <property type="entry name" value="BHLH"/>
    <property type="match status" value="1"/>
</dbReference>
<dbReference type="PANTHER" id="PTHR10328">
    <property type="entry name" value="PROTEIN MAX MYC-ASSOCIATED FACTOR X"/>
    <property type="match status" value="1"/>
</dbReference>
<dbReference type="SUPFAM" id="SSF47459">
    <property type="entry name" value="HLH, helix-loop-helix DNA-binding domain"/>
    <property type="match status" value="1"/>
</dbReference>
<feature type="region of interest" description="Disordered" evidence="3">
    <location>
        <begin position="104"/>
        <end position="245"/>
    </location>
</feature>
<dbReference type="EMBL" id="NPHW01005227">
    <property type="protein sequence ID" value="OXV06981.1"/>
    <property type="molecule type" value="Genomic_DNA"/>
</dbReference>
<dbReference type="OrthoDB" id="8964853at2759"/>
<dbReference type="InterPro" id="IPR011598">
    <property type="entry name" value="bHLH_dom"/>
</dbReference>
<evidence type="ECO:0000313" key="5">
    <source>
        <dbReference type="EMBL" id="OXV06981.1"/>
    </source>
</evidence>
<proteinExistence type="predicted"/>
<dbReference type="Proteomes" id="UP000243515">
    <property type="component" value="Unassembled WGS sequence"/>
</dbReference>
<keyword evidence="6" id="KW-1185">Reference proteome</keyword>
<feature type="compositionally biased region" description="Polar residues" evidence="3">
    <location>
        <begin position="129"/>
        <end position="169"/>
    </location>
</feature>
<evidence type="ECO:0000259" key="4">
    <source>
        <dbReference type="PROSITE" id="PS50888"/>
    </source>
</evidence>
<keyword evidence="2" id="KW-0539">Nucleus</keyword>
<dbReference type="FunFam" id="4.10.280.10:FF:000111">
    <property type="entry name" value="HLH transcription factor (Hpa3)"/>
    <property type="match status" value="1"/>
</dbReference>
<dbReference type="GO" id="GO:0003700">
    <property type="term" value="F:DNA-binding transcription factor activity"/>
    <property type="evidence" value="ECO:0007669"/>
    <property type="project" value="TreeGrafter"/>
</dbReference>
<dbReference type="InterPro" id="IPR036638">
    <property type="entry name" value="HLH_DNA-bd_sf"/>
</dbReference>
<evidence type="ECO:0000256" key="2">
    <source>
        <dbReference type="ARBA" id="ARBA00023242"/>
    </source>
</evidence>
<dbReference type="GO" id="GO:0003677">
    <property type="term" value="F:DNA binding"/>
    <property type="evidence" value="ECO:0007669"/>
    <property type="project" value="UniProtKB-KW"/>
</dbReference>
<evidence type="ECO:0000256" key="3">
    <source>
        <dbReference type="SAM" id="MobiDB-lite"/>
    </source>
</evidence>
<feature type="compositionally biased region" description="Low complexity" evidence="3">
    <location>
        <begin position="449"/>
        <end position="463"/>
    </location>
</feature>
<dbReference type="Pfam" id="PF00010">
    <property type="entry name" value="HLH"/>
    <property type="match status" value="1"/>
</dbReference>
<organism evidence="5 6">
    <name type="scientific">Elaphomyces granulatus</name>
    <dbReference type="NCBI Taxonomy" id="519963"/>
    <lineage>
        <taxon>Eukaryota</taxon>
        <taxon>Fungi</taxon>
        <taxon>Dikarya</taxon>
        <taxon>Ascomycota</taxon>
        <taxon>Pezizomycotina</taxon>
        <taxon>Eurotiomycetes</taxon>
        <taxon>Eurotiomycetidae</taxon>
        <taxon>Eurotiales</taxon>
        <taxon>Elaphomycetaceae</taxon>
        <taxon>Elaphomyces</taxon>
    </lineage>
</organism>
<dbReference type="PANTHER" id="PTHR10328:SF15">
    <property type="entry name" value="BHLH TRANSCRIPTION FACTOR"/>
    <property type="match status" value="1"/>
</dbReference>
<feature type="compositionally biased region" description="Low complexity" evidence="3">
    <location>
        <begin position="17"/>
        <end position="33"/>
    </location>
</feature>
<protein>
    <recommendedName>
        <fullName evidence="4">BHLH domain-containing protein</fullName>
    </recommendedName>
</protein>
<feature type="domain" description="BHLH" evidence="4">
    <location>
        <begin position="370"/>
        <end position="421"/>
    </location>
</feature>
<feature type="compositionally biased region" description="Polar residues" evidence="3">
    <location>
        <begin position="104"/>
        <end position="122"/>
    </location>
</feature>
<keyword evidence="1" id="KW-0238">DNA-binding</keyword>
<feature type="compositionally biased region" description="Basic residues" evidence="3">
    <location>
        <begin position="339"/>
        <end position="349"/>
    </location>
</feature>
<evidence type="ECO:0000313" key="6">
    <source>
        <dbReference type="Proteomes" id="UP000243515"/>
    </source>
</evidence>
<reference evidence="5 6" key="1">
    <citation type="journal article" date="2015" name="Environ. Microbiol.">
        <title>Metagenome sequence of Elaphomyces granulatus from sporocarp tissue reveals Ascomycota ectomycorrhizal fingerprints of genome expansion and a Proteobacteria-rich microbiome.</title>
        <authorList>
            <person name="Quandt C.A."/>
            <person name="Kohler A."/>
            <person name="Hesse C.N."/>
            <person name="Sharpton T.J."/>
            <person name="Martin F."/>
            <person name="Spatafora J.W."/>
        </authorList>
    </citation>
    <scope>NUCLEOTIDE SEQUENCE [LARGE SCALE GENOMIC DNA]</scope>
    <source>
        <strain evidence="5 6">OSC145934</strain>
    </source>
</reference>